<dbReference type="STRING" id="652787.SAMN05216490_3770"/>
<dbReference type="SUPFAM" id="SSF53474">
    <property type="entry name" value="alpha/beta-Hydrolases"/>
    <property type="match status" value="1"/>
</dbReference>
<dbReference type="PROSITE" id="PS51257">
    <property type="entry name" value="PROKAR_LIPOPROTEIN"/>
    <property type="match status" value="1"/>
</dbReference>
<dbReference type="Pfam" id="PF12146">
    <property type="entry name" value="Hydrolase_4"/>
    <property type="match status" value="1"/>
</dbReference>
<dbReference type="InterPro" id="IPR029058">
    <property type="entry name" value="AB_hydrolase_fold"/>
</dbReference>
<accession>A0A1H2AWQ1</accession>
<dbReference type="OrthoDB" id="9814760at2"/>
<keyword evidence="3" id="KW-0031">Aminopeptidase</keyword>
<keyword evidence="4" id="KW-1185">Reference proteome</keyword>
<feature type="domain" description="Serine aminopeptidase S33" evidence="2">
    <location>
        <begin position="66"/>
        <end position="178"/>
    </location>
</feature>
<protein>
    <submittedName>
        <fullName evidence="3">Serine aminopeptidase, S33</fullName>
    </submittedName>
</protein>
<dbReference type="InterPro" id="IPR022742">
    <property type="entry name" value="Hydrolase_4"/>
</dbReference>
<gene>
    <name evidence="3" type="ORF">SAMN05216490_3770</name>
</gene>
<feature type="chain" id="PRO_5009269242" evidence="1">
    <location>
        <begin position="26"/>
        <end position="258"/>
    </location>
</feature>
<evidence type="ECO:0000313" key="4">
    <source>
        <dbReference type="Proteomes" id="UP000199679"/>
    </source>
</evidence>
<dbReference type="Proteomes" id="UP000199679">
    <property type="component" value="Chromosome I"/>
</dbReference>
<dbReference type="EMBL" id="LT629740">
    <property type="protein sequence ID" value="SDT50343.1"/>
    <property type="molecule type" value="Genomic_DNA"/>
</dbReference>
<sequence>MKHKLLSTLLAVLVFAGCSTSKHQAKPIKFDTYINGIITRIDTMTFTDSSRGRDIPIAIYYTAHTSPKKLVILNPGYGGTKTDYGYIAVNLANNGYMVVTIQHDLPGDTPIPTTGNIYELRKPFWDTGVKSIFFVAAKIKAMYPQLDYKYIALIGHSNGGDMAMLIANEYPGFAKIVITLDNRRVPFPRASKPKIFSIRSSDQPADLGVLPSTEEQEKYHIKIVKVNATHNNMGGMDETDAQKTEINSLIINYLNSNN</sequence>
<dbReference type="AlphaFoldDB" id="A0A1H2AWQ1"/>
<keyword evidence="3" id="KW-0645">Protease</keyword>
<name>A0A1H2AWQ1_MUCMA</name>
<keyword evidence="1" id="KW-0732">Signal</keyword>
<evidence type="ECO:0000259" key="2">
    <source>
        <dbReference type="Pfam" id="PF12146"/>
    </source>
</evidence>
<dbReference type="RefSeq" id="WP_091376469.1">
    <property type="nucleotide sequence ID" value="NZ_LT629740.1"/>
</dbReference>
<dbReference type="Gene3D" id="3.40.50.1820">
    <property type="entry name" value="alpha/beta hydrolase"/>
    <property type="match status" value="1"/>
</dbReference>
<feature type="signal peptide" evidence="1">
    <location>
        <begin position="1"/>
        <end position="25"/>
    </location>
</feature>
<organism evidence="3 4">
    <name type="scientific">Mucilaginibacter mallensis</name>
    <dbReference type="NCBI Taxonomy" id="652787"/>
    <lineage>
        <taxon>Bacteria</taxon>
        <taxon>Pseudomonadati</taxon>
        <taxon>Bacteroidota</taxon>
        <taxon>Sphingobacteriia</taxon>
        <taxon>Sphingobacteriales</taxon>
        <taxon>Sphingobacteriaceae</taxon>
        <taxon>Mucilaginibacter</taxon>
    </lineage>
</organism>
<dbReference type="GO" id="GO:0004177">
    <property type="term" value="F:aminopeptidase activity"/>
    <property type="evidence" value="ECO:0007669"/>
    <property type="project" value="UniProtKB-KW"/>
</dbReference>
<reference evidence="3 4" key="1">
    <citation type="submission" date="2016-10" db="EMBL/GenBank/DDBJ databases">
        <authorList>
            <person name="de Groot N.N."/>
        </authorList>
    </citation>
    <scope>NUCLEOTIDE SEQUENCE [LARGE SCALE GENOMIC DNA]</scope>
    <source>
        <strain evidence="3 4">MP1X4</strain>
    </source>
</reference>
<proteinExistence type="predicted"/>
<evidence type="ECO:0000313" key="3">
    <source>
        <dbReference type="EMBL" id="SDT50343.1"/>
    </source>
</evidence>
<evidence type="ECO:0000256" key="1">
    <source>
        <dbReference type="SAM" id="SignalP"/>
    </source>
</evidence>
<keyword evidence="3" id="KW-0378">Hydrolase</keyword>